<evidence type="ECO:0000313" key="1">
    <source>
        <dbReference type="EMBL" id="QHI99624.1"/>
    </source>
</evidence>
<gene>
    <name evidence="1" type="ORF">GT347_17565</name>
</gene>
<evidence type="ECO:0000313" key="2">
    <source>
        <dbReference type="Proteomes" id="UP000464787"/>
    </source>
</evidence>
<proteinExistence type="predicted"/>
<organism evidence="1 2">
    <name type="scientific">Xylophilus rhododendri</name>
    <dbReference type="NCBI Taxonomy" id="2697032"/>
    <lineage>
        <taxon>Bacteria</taxon>
        <taxon>Pseudomonadati</taxon>
        <taxon>Pseudomonadota</taxon>
        <taxon>Betaproteobacteria</taxon>
        <taxon>Burkholderiales</taxon>
        <taxon>Xylophilus</taxon>
    </lineage>
</organism>
<dbReference type="RefSeq" id="WP_160553436.1">
    <property type="nucleotide sequence ID" value="NZ_CP047650.1"/>
</dbReference>
<sequence length="186" mass="20947">MKFSNNVVPLFPASRTDVLSEPVEVLYPDIQDDAGQLSLLFEAPCILYVVNEKCFRTIENFYHFSVGVNVGALLDMRLTPRLDFVAPSRQRAFQLLKEINVSYVDMLGRSGFAPAKANAVEYVELLKEVILVSETICSKDASRLMVFDDKNFMDSCHNSLRHCFEIIEAAEDVIASLAHAHAQLRM</sequence>
<dbReference type="KEGG" id="xyk:GT347_17565"/>
<dbReference type="AlphaFoldDB" id="A0A857J6J7"/>
<accession>A0A857J6J7</accession>
<name>A0A857J6J7_9BURK</name>
<keyword evidence="2" id="KW-1185">Reference proteome</keyword>
<reference evidence="1 2" key="1">
    <citation type="submission" date="2020-01" db="EMBL/GenBank/DDBJ databases">
        <title>Genome sequencing of strain KACC 21265.</title>
        <authorList>
            <person name="Heo J."/>
            <person name="Kim S.-J."/>
            <person name="Kim J.-S."/>
            <person name="Hong S.-B."/>
            <person name="Kwon S.-W."/>
        </authorList>
    </citation>
    <scope>NUCLEOTIDE SEQUENCE [LARGE SCALE GENOMIC DNA]</scope>
    <source>
        <strain evidence="1 2">KACC 21265</strain>
    </source>
</reference>
<dbReference type="Proteomes" id="UP000464787">
    <property type="component" value="Chromosome"/>
</dbReference>
<dbReference type="EMBL" id="CP047650">
    <property type="protein sequence ID" value="QHI99624.1"/>
    <property type="molecule type" value="Genomic_DNA"/>
</dbReference>
<protein>
    <submittedName>
        <fullName evidence="1">Uncharacterized protein</fullName>
    </submittedName>
</protein>